<feature type="transmembrane region" description="Helical" evidence="12">
    <location>
        <begin position="141"/>
        <end position="164"/>
    </location>
</feature>
<keyword evidence="3 12" id="KW-1003">Cell membrane</keyword>
<dbReference type="NCBIfam" id="NF002826">
    <property type="entry name" value="PRK03001.1"/>
    <property type="match status" value="1"/>
</dbReference>
<evidence type="ECO:0000256" key="10">
    <source>
        <dbReference type="ARBA" id="ARBA00023049"/>
    </source>
</evidence>
<evidence type="ECO:0000256" key="1">
    <source>
        <dbReference type="ARBA" id="ARBA00004651"/>
    </source>
</evidence>
<dbReference type="InterPro" id="IPR022919">
    <property type="entry name" value="Pept_M48_protease_HtpX"/>
</dbReference>
<feature type="binding site" evidence="12">
    <location>
        <position position="131"/>
    </location>
    <ligand>
        <name>Zn(2+)</name>
        <dbReference type="ChEBI" id="CHEBI:29105"/>
        <note>catalytic</note>
    </ligand>
</feature>
<dbReference type="CDD" id="cd07336">
    <property type="entry name" value="M48B_HtpX_like"/>
    <property type="match status" value="1"/>
</dbReference>
<dbReference type="InterPro" id="IPR001915">
    <property type="entry name" value="Peptidase_M48"/>
</dbReference>
<dbReference type="PANTHER" id="PTHR43221">
    <property type="entry name" value="PROTEASE HTPX"/>
    <property type="match status" value="1"/>
</dbReference>
<dbReference type="RefSeq" id="WP_334315667.1">
    <property type="nucleotide sequence ID" value="NZ_CP065938.1"/>
</dbReference>
<evidence type="ECO:0000256" key="11">
    <source>
        <dbReference type="ARBA" id="ARBA00023136"/>
    </source>
</evidence>
<keyword evidence="8 12" id="KW-0862">Zinc</keyword>
<dbReference type="Gene3D" id="3.30.2010.10">
    <property type="entry name" value="Metalloproteases ('zincins'), catalytic domain"/>
    <property type="match status" value="1"/>
</dbReference>
<reference evidence="14" key="1">
    <citation type="submission" date="2020-12" db="EMBL/GenBank/DDBJ databases">
        <title>Taurinivorans muris gen. nov., sp. nov., fundamental and realized metabolic niche of a ubiquitous sulfidogenic bacterium in the murine intestine.</title>
        <authorList>
            <person name="Ye H."/>
            <person name="Hanson B.T."/>
            <person name="Loy A."/>
        </authorList>
    </citation>
    <scope>NUCLEOTIDE SEQUENCE</scope>
    <source>
        <strain evidence="14">LT0009</strain>
    </source>
</reference>
<feature type="binding site" evidence="12">
    <location>
        <position position="206"/>
    </location>
    <ligand>
        <name>Zn(2+)</name>
        <dbReference type="ChEBI" id="CHEBI:29105"/>
        <note>catalytic</note>
    </ligand>
</feature>
<evidence type="ECO:0000256" key="3">
    <source>
        <dbReference type="ARBA" id="ARBA00022475"/>
    </source>
</evidence>
<keyword evidence="15" id="KW-1185">Reference proteome</keyword>
<evidence type="ECO:0000313" key="14">
    <source>
        <dbReference type="EMBL" id="UWX06068.1"/>
    </source>
</evidence>
<evidence type="ECO:0000313" key="15">
    <source>
        <dbReference type="Proteomes" id="UP001058120"/>
    </source>
</evidence>
<keyword evidence="9 12" id="KW-1133">Transmembrane helix</keyword>
<feature type="binding site" evidence="12">
    <location>
        <position position="135"/>
    </location>
    <ligand>
        <name>Zn(2+)</name>
        <dbReference type="ChEBI" id="CHEBI:29105"/>
        <note>catalytic</note>
    </ligand>
</feature>
<comment type="cofactor">
    <cofactor evidence="12">
        <name>Zn(2+)</name>
        <dbReference type="ChEBI" id="CHEBI:29105"/>
    </cofactor>
    <text evidence="12">Binds 1 zinc ion per subunit.</text>
</comment>
<feature type="domain" description="Peptidase M48" evidence="13">
    <location>
        <begin position="66"/>
        <end position="279"/>
    </location>
</feature>
<dbReference type="Proteomes" id="UP001058120">
    <property type="component" value="Chromosome"/>
</dbReference>
<evidence type="ECO:0000256" key="9">
    <source>
        <dbReference type="ARBA" id="ARBA00022989"/>
    </source>
</evidence>
<keyword evidence="10 12" id="KW-0482">Metalloprotease</keyword>
<evidence type="ECO:0000256" key="6">
    <source>
        <dbReference type="ARBA" id="ARBA00022723"/>
    </source>
</evidence>
<evidence type="ECO:0000256" key="4">
    <source>
        <dbReference type="ARBA" id="ARBA00022670"/>
    </source>
</evidence>
<protein>
    <recommendedName>
        <fullName evidence="12">Protease HtpX homolog</fullName>
        <ecNumber evidence="12">3.4.24.-</ecNumber>
    </recommendedName>
</protein>
<dbReference type="Pfam" id="PF01435">
    <property type="entry name" value="Peptidase_M48"/>
    <property type="match status" value="1"/>
</dbReference>
<proteinExistence type="inferred from homology"/>
<dbReference type="EMBL" id="CP065938">
    <property type="protein sequence ID" value="UWX06068.1"/>
    <property type="molecule type" value="Genomic_DNA"/>
</dbReference>
<gene>
    <name evidence="12 14" type="primary">htpX</name>
    <name evidence="14" type="ORF">JBF11_01765</name>
</gene>
<accession>A0ABY5Y4A5</accession>
<keyword evidence="5 12" id="KW-0812">Transmembrane</keyword>
<evidence type="ECO:0000256" key="5">
    <source>
        <dbReference type="ARBA" id="ARBA00022692"/>
    </source>
</evidence>
<evidence type="ECO:0000256" key="7">
    <source>
        <dbReference type="ARBA" id="ARBA00022801"/>
    </source>
</evidence>
<comment type="similarity">
    <text evidence="2 12">Belongs to the peptidase M48B family.</text>
</comment>
<feature type="active site" evidence="12">
    <location>
        <position position="132"/>
    </location>
</feature>
<keyword evidence="6 12" id="KW-0479">Metal-binding</keyword>
<sequence length="281" mass="30281">MTSSMKTAVLFALLTTLFIVVGGLIGGKTGVIVALFFAVAVNFFSYWFSDSIVLKMYKAQELQRSDAPQLHEIVEELARNAGIPKPRICIIPDPSPNAFATGRNPENAVVAVTQGIMHILSTNELRGVIAHEIAHIANRDILIQSCAAVLGSAITSLANMLYFTSLFGGRDNENSSPISAVGAILMIILAPLAASLIQMAISRSREYSADESGAHFSSDPQSLASALNKLNNYSAKIPLNANPATENMFIVSPLHSGNMQALFSTHPPIEERIKRLMQMAR</sequence>
<keyword evidence="4 12" id="KW-0645">Protease</keyword>
<evidence type="ECO:0000259" key="13">
    <source>
        <dbReference type="Pfam" id="PF01435"/>
    </source>
</evidence>
<feature type="transmembrane region" description="Helical" evidence="12">
    <location>
        <begin position="32"/>
        <end position="49"/>
    </location>
</feature>
<name>A0ABY5Y4A5_9BACT</name>
<evidence type="ECO:0000256" key="2">
    <source>
        <dbReference type="ARBA" id="ARBA00009779"/>
    </source>
</evidence>
<dbReference type="EC" id="3.4.24.-" evidence="12"/>
<dbReference type="GO" id="GO:0008237">
    <property type="term" value="F:metallopeptidase activity"/>
    <property type="evidence" value="ECO:0007669"/>
    <property type="project" value="UniProtKB-KW"/>
</dbReference>
<dbReference type="InterPro" id="IPR050083">
    <property type="entry name" value="HtpX_protease"/>
</dbReference>
<evidence type="ECO:0000256" key="8">
    <source>
        <dbReference type="ARBA" id="ARBA00022833"/>
    </source>
</evidence>
<dbReference type="HAMAP" id="MF_00188">
    <property type="entry name" value="Pept_M48_protease_HtpX"/>
    <property type="match status" value="1"/>
</dbReference>
<keyword evidence="11 12" id="KW-0472">Membrane</keyword>
<feature type="transmembrane region" description="Helical" evidence="12">
    <location>
        <begin position="176"/>
        <end position="197"/>
    </location>
</feature>
<keyword evidence="7 12" id="KW-0378">Hydrolase</keyword>
<comment type="subcellular location">
    <subcellularLocation>
        <location evidence="1 12">Cell membrane</location>
        <topology evidence="1 12">Multi-pass membrane protein</topology>
    </subcellularLocation>
</comment>
<evidence type="ECO:0000256" key="12">
    <source>
        <dbReference type="HAMAP-Rule" id="MF_00188"/>
    </source>
</evidence>
<organism evidence="14 15">
    <name type="scientific">Taurinivorans muris</name>
    <dbReference type="NCBI Taxonomy" id="2787751"/>
    <lineage>
        <taxon>Bacteria</taxon>
        <taxon>Pseudomonadati</taxon>
        <taxon>Thermodesulfobacteriota</taxon>
        <taxon>Desulfovibrionia</taxon>
        <taxon>Desulfovibrionales</taxon>
        <taxon>Desulfovibrionaceae</taxon>
        <taxon>Taurinivorans</taxon>
    </lineage>
</organism>
<dbReference type="PANTHER" id="PTHR43221:SF1">
    <property type="entry name" value="PROTEASE HTPX"/>
    <property type="match status" value="1"/>
</dbReference>